<dbReference type="SMART" id="SM00388">
    <property type="entry name" value="HisKA"/>
    <property type="match status" value="1"/>
</dbReference>
<dbReference type="CDD" id="cd00130">
    <property type="entry name" value="PAS"/>
    <property type="match status" value="1"/>
</dbReference>
<dbReference type="InterPro" id="IPR003661">
    <property type="entry name" value="HisK_dim/P_dom"/>
</dbReference>
<dbReference type="InterPro" id="IPR036097">
    <property type="entry name" value="HisK_dim/P_sf"/>
</dbReference>
<evidence type="ECO:0000256" key="3">
    <source>
        <dbReference type="ARBA" id="ARBA00022553"/>
    </source>
</evidence>
<dbReference type="PRINTS" id="PR00344">
    <property type="entry name" value="BCTRLSENSOR"/>
</dbReference>
<feature type="region of interest" description="Disordered" evidence="5">
    <location>
        <begin position="1"/>
        <end position="28"/>
    </location>
</feature>
<dbReference type="Gene3D" id="3.30.450.20">
    <property type="entry name" value="PAS domain"/>
    <property type="match status" value="1"/>
</dbReference>
<dbReference type="RefSeq" id="WP_133286530.1">
    <property type="nucleotide sequence ID" value="NZ_SMSJ01000001.1"/>
</dbReference>
<dbReference type="Pfam" id="PF13426">
    <property type="entry name" value="PAS_9"/>
    <property type="match status" value="1"/>
</dbReference>
<dbReference type="SMART" id="SM00091">
    <property type="entry name" value="PAS"/>
    <property type="match status" value="1"/>
</dbReference>
<name>A0A4R5QMK3_9PROT</name>
<dbReference type="SMART" id="SM00086">
    <property type="entry name" value="PAC"/>
    <property type="match status" value="1"/>
</dbReference>
<dbReference type="GO" id="GO:0000155">
    <property type="term" value="F:phosphorelay sensor kinase activity"/>
    <property type="evidence" value="ECO:0007669"/>
    <property type="project" value="InterPro"/>
</dbReference>
<accession>A0A4R5QMK3</accession>
<dbReference type="InterPro" id="IPR001610">
    <property type="entry name" value="PAC"/>
</dbReference>
<dbReference type="EC" id="2.7.13.3" evidence="2"/>
<comment type="catalytic activity">
    <reaction evidence="1">
        <text>ATP + protein L-histidine = ADP + protein N-phospho-L-histidine.</text>
        <dbReference type="EC" id="2.7.13.3"/>
    </reaction>
</comment>
<keyword evidence="11" id="KW-1185">Reference proteome</keyword>
<dbReference type="InterPro" id="IPR035965">
    <property type="entry name" value="PAS-like_dom_sf"/>
</dbReference>
<dbReference type="Gene3D" id="3.30.565.10">
    <property type="entry name" value="Histidine kinase-like ATPase, C-terminal domain"/>
    <property type="match status" value="1"/>
</dbReference>
<dbReference type="InterPro" id="IPR000014">
    <property type="entry name" value="PAS"/>
</dbReference>
<evidence type="ECO:0000259" key="6">
    <source>
        <dbReference type="PROSITE" id="PS50109"/>
    </source>
</evidence>
<dbReference type="PROSITE" id="PS50110">
    <property type="entry name" value="RESPONSE_REGULATORY"/>
    <property type="match status" value="1"/>
</dbReference>
<evidence type="ECO:0000256" key="2">
    <source>
        <dbReference type="ARBA" id="ARBA00012438"/>
    </source>
</evidence>
<dbReference type="InterPro" id="IPR036890">
    <property type="entry name" value="HATPase_C_sf"/>
</dbReference>
<feature type="domain" description="Histidine kinase" evidence="6">
    <location>
        <begin position="170"/>
        <end position="399"/>
    </location>
</feature>
<dbReference type="InterPro" id="IPR004358">
    <property type="entry name" value="Sig_transdc_His_kin-like_C"/>
</dbReference>
<dbReference type="SUPFAM" id="SSF55874">
    <property type="entry name" value="ATPase domain of HSP90 chaperone/DNA topoisomerase II/histidine kinase"/>
    <property type="match status" value="1"/>
</dbReference>
<dbReference type="SMART" id="SM00387">
    <property type="entry name" value="HATPase_c"/>
    <property type="match status" value="1"/>
</dbReference>
<feature type="domain" description="PAS" evidence="8">
    <location>
        <begin position="29"/>
        <end position="102"/>
    </location>
</feature>
<dbReference type="PANTHER" id="PTHR43065:SF42">
    <property type="entry name" value="TWO-COMPONENT SENSOR PPRA"/>
    <property type="match status" value="1"/>
</dbReference>
<dbReference type="InterPro" id="IPR011006">
    <property type="entry name" value="CheY-like_superfamily"/>
</dbReference>
<dbReference type="Gene3D" id="1.10.287.130">
    <property type="match status" value="1"/>
</dbReference>
<evidence type="ECO:0000259" key="9">
    <source>
        <dbReference type="PROSITE" id="PS50113"/>
    </source>
</evidence>
<dbReference type="InterPro" id="IPR001789">
    <property type="entry name" value="Sig_transdc_resp-reg_receiver"/>
</dbReference>
<dbReference type="SUPFAM" id="SSF55785">
    <property type="entry name" value="PYP-like sensor domain (PAS domain)"/>
    <property type="match status" value="1"/>
</dbReference>
<keyword evidence="3 4" id="KW-0597">Phosphoprotein</keyword>
<dbReference type="NCBIfam" id="NF010076">
    <property type="entry name" value="PRK13557.1"/>
    <property type="match status" value="1"/>
</dbReference>
<dbReference type="CDD" id="cd00082">
    <property type="entry name" value="HisKA"/>
    <property type="match status" value="1"/>
</dbReference>
<dbReference type="AlphaFoldDB" id="A0A4R5QMK3"/>
<dbReference type="PROSITE" id="PS50112">
    <property type="entry name" value="PAS"/>
    <property type="match status" value="1"/>
</dbReference>
<dbReference type="InterPro" id="IPR000700">
    <property type="entry name" value="PAS-assoc_C"/>
</dbReference>
<dbReference type="Pfam" id="PF00072">
    <property type="entry name" value="Response_reg"/>
    <property type="match status" value="1"/>
</dbReference>
<dbReference type="Pfam" id="PF02518">
    <property type="entry name" value="HATPase_c"/>
    <property type="match status" value="1"/>
</dbReference>
<protein>
    <recommendedName>
        <fullName evidence="2">histidine kinase</fullName>
        <ecNumber evidence="2">2.7.13.3</ecNumber>
    </recommendedName>
</protein>
<dbReference type="NCBIfam" id="TIGR00229">
    <property type="entry name" value="sensory_box"/>
    <property type="match status" value="1"/>
</dbReference>
<dbReference type="Gene3D" id="3.40.50.2300">
    <property type="match status" value="1"/>
</dbReference>
<evidence type="ECO:0000256" key="5">
    <source>
        <dbReference type="SAM" id="MobiDB-lite"/>
    </source>
</evidence>
<evidence type="ECO:0000259" key="8">
    <source>
        <dbReference type="PROSITE" id="PS50112"/>
    </source>
</evidence>
<dbReference type="PROSITE" id="PS50109">
    <property type="entry name" value="HIS_KIN"/>
    <property type="match status" value="1"/>
</dbReference>
<dbReference type="PANTHER" id="PTHR43065">
    <property type="entry name" value="SENSOR HISTIDINE KINASE"/>
    <property type="match status" value="1"/>
</dbReference>
<dbReference type="SUPFAM" id="SSF52172">
    <property type="entry name" value="CheY-like"/>
    <property type="match status" value="1"/>
</dbReference>
<feature type="domain" description="PAC" evidence="9">
    <location>
        <begin position="103"/>
        <end position="157"/>
    </location>
</feature>
<evidence type="ECO:0000313" key="10">
    <source>
        <dbReference type="EMBL" id="TDH64373.1"/>
    </source>
</evidence>
<gene>
    <name evidence="10" type="ORF">E2C06_00030</name>
</gene>
<proteinExistence type="predicted"/>
<dbReference type="PROSITE" id="PS50113">
    <property type="entry name" value="PAC"/>
    <property type="match status" value="1"/>
</dbReference>
<evidence type="ECO:0000259" key="7">
    <source>
        <dbReference type="PROSITE" id="PS50110"/>
    </source>
</evidence>
<comment type="caution">
    <text evidence="10">The sequence shown here is derived from an EMBL/GenBank/DDBJ whole genome shotgun (WGS) entry which is preliminary data.</text>
</comment>
<dbReference type="SMART" id="SM00448">
    <property type="entry name" value="REC"/>
    <property type="match status" value="1"/>
</dbReference>
<dbReference type="InterPro" id="IPR005467">
    <property type="entry name" value="His_kinase_dom"/>
</dbReference>
<feature type="modified residue" description="4-aspartylphosphate" evidence="4">
    <location>
        <position position="470"/>
    </location>
</feature>
<reference evidence="10 11" key="1">
    <citation type="journal article" date="2016" name="J. Microbiol.">
        <title>Dankookia rubra gen. nov., sp. nov., an alphaproteobacterium isolated from sediment of a shallow stream.</title>
        <authorList>
            <person name="Kim W.H."/>
            <person name="Kim D.H."/>
            <person name="Kang K."/>
            <person name="Ahn T.Y."/>
        </authorList>
    </citation>
    <scope>NUCLEOTIDE SEQUENCE [LARGE SCALE GENOMIC DNA]</scope>
    <source>
        <strain evidence="10 11">JCM30602</strain>
    </source>
</reference>
<feature type="domain" description="Response regulatory" evidence="7">
    <location>
        <begin position="420"/>
        <end position="536"/>
    </location>
</feature>
<evidence type="ECO:0000256" key="4">
    <source>
        <dbReference type="PROSITE-ProRule" id="PRU00169"/>
    </source>
</evidence>
<organism evidence="10 11">
    <name type="scientific">Dankookia rubra</name>
    <dbReference type="NCBI Taxonomy" id="1442381"/>
    <lineage>
        <taxon>Bacteria</taxon>
        <taxon>Pseudomonadati</taxon>
        <taxon>Pseudomonadota</taxon>
        <taxon>Alphaproteobacteria</taxon>
        <taxon>Acetobacterales</taxon>
        <taxon>Roseomonadaceae</taxon>
        <taxon>Dankookia</taxon>
    </lineage>
</organism>
<evidence type="ECO:0000256" key="1">
    <source>
        <dbReference type="ARBA" id="ARBA00000085"/>
    </source>
</evidence>
<sequence length="543" mass="59469">MNRTPAEKPAAGPRPTLDAGPPFDPNNRHSEVFFAAVETTRMPMIVTDPHQPDNPIIFANQAFLAMTGYDWDEIVGHNCRFLQGPQTDPETVSAIRDAIRDRTELATEILNYRKDGSSFWNALFVSPVLDKQGGLLYFFGSQLDVSRRRDAEDALRQAQKMEALGQLTGGIAHDFNNLLQVVLGYQELLLQGLDRDPIDIARQKRGLTNAQAAAERAVTLTQQLLAFARKQRLDGRVLSLNQAVRGMHDMARRTLGEGIELTLALSRNLWNCRIDPSQCEVALLNVLINARDAMAGCPLRRVTVETANIVVGPEEAANFAGLPAGRYAMVAVTDTGAGMSAEVRARVLEPFFTTKEEGKGTGLGLSMVYGFTRQSGGAVRIESEEGVGTTVRLYFPADEGESRPAAEPVQRAMDRPGSECVLVVDDRPDVGDVTQAFLEDFGYRVLRAANGREALAVLDGGGLVHMLLSDLIMPGGMNGVLLAREARRRRPRLKVLLMTGYAETSIERVDVGGSEFEVINKPYRRLELGRKVRQVLDGPTSVG</sequence>
<dbReference type="EMBL" id="SMSJ01000001">
    <property type="protein sequence ID" value="TDH64373.1"/>
    <property type="molecule type" value="Genomic_DNA"/>
</dbReference>
<dbReference type="OrthoDB" id="9796100at2"/>
<dbReference type="SUPFAM" id="SSF47384">
    <property type="entry name" value="Homodimeric domain of signal transducing histidine kinase"/>
    <property type="match status" value="1"/>
</dbReference>
<dbReference type="InterPro" id="IPR003594">
    <property type="entry name" value="HATPase_dom"/>
</dbReference>
<evidence type="ECO:0000313" key="11">
    <source>
        <dbReference type="Proteomes" id="UP000295096"/>
    </source>
</evidence>
<dbReference type="Pfam" id="PF00512">
    <property type="entry name" value="HisKA"/>
    <property type="match status" value="1"/>
</dbReference>
<dbReference type="Proteomes" id="UP000295096">
    <property type="component" value="Unassembled WGS sequence"/>
</dbReference>